<reference evidence="3 4" key="1">
    <citation type="submission" date="2020-02" db="EMBL/GenBank/DDBJ databases">
        <authorList>
            <person name="Kim M.K."/>
        </authorList>
    </citation>
    <scope>NUCLEOTIDE SEQUENCE [LARGE SCALE GENOMIC DNA]</scope>
    <source>
        <strain evidence="3 4">17J57-3</strain>
    </source>
</reference>
<evidence type="ECO:0000259" key="2">
    <source>
        <dbReference type="Pfam" id="PF19878"/>
    </source>
</evidence>
<dbReference type="EMBL" id="JAAIVB010000008">
    <property type="protein sequence ID" value="NEX59839.1"/>
    <property type="molecule type" value="Genomic_DNA"/>
</dbReference>
<accession>A0A6B3SQ48</accession>
<dbReference type="Pfam" id="PF19878">
    <property type="entry name" value="DUF6351"/>
    <property type="match status" value="1"/>
</dbReference>
<keyword evidence="1" id="KW-0732">Signal</keyword>
<organism evidence="3 4">
    <name type="scientific">Noviherbaspirillum galbum</name>
    <dbReference type="NCBI Taxonomy" id="2709383"/>
    <lineage>
        <taxon>Bacteria</taxon>
        <taxon>Pseudomonadati</taxon>
        <taxon>Pseudomonadota</taxon>
        <taxon>Betaproteobacteria</taxon>
        <taxon>Burkholderiales</taxon>
        <taxon>Oxalobacteraceae</taxon>
        <taxon>Noviherbaspirillum</taxon>
    </lineage>
</organism>
<dbReference type="PROSITE" id="PS51257">
    <property type="entry name" value="PROKAR_LIPOPROTEIN"/>
    <property type="match status" value="1"/>
</dbReference>
<evidence type="ECO:0000256" key="1">
    <source>
        <dbReference type="SAM" id="SignalP"/>
    </source>
</evidence>
<gene>
    <name evidence="3" type="ORF">G3574_01985</name>
</gene>
<dbReference type="InterPro" id="IPR045556">
    <property type="entry name" value="DUF6351"/>
</dbReference>
<feature type="chain" id="PRO_5025464004" description="DUF6351 domain-containing protein" evidence="1">
    <location>
        <begin position="22"/>
        <end position="795"/>
    </location>
</feature>
<name>A0A6B3SQ48_9BURK</name>
<feature type="domain" description="DUF6351" evidence="2">
    <location>
        <begin position="36"/>
        <end position="769"/>
    </location>
</feature>
<feature type="signal peptide" evidence="1">
    <location>
        <begin position="1"/>
        <end position="21"/>
    </location>
</feature>
<comment type="caution">
    <text evidence="3">The sequence shown here is derived from an EMBL/GenBank/DDBJ whole genome shotgun (WGS) entry which is preliminary data.</text>
</comment>
<protein>
    <recommendedName>
        <fullName evidence="2">DUF6351 domain-containing protein</fullName>
    </recommendedName>
</protein>
<dbReference type="RefSeq" id="WP_163960324.1">
    <property type="nucleotide sequence ID" value="NZ_JAAIVB010000008.1"/>
</dbReference>
<sequence length="795" mass="83024">MKQLKNRPGGFALAGMTLVLAACGGGSDNRAAAPEIRVLSTRADFVTGGDALVEIALPANVPTNDVKVSVGNRDVSSNFAVRADGRFTGLVTDLANGANTITASSPSIHTSSLTVTNSPAGGPVFSGPQIQPWVCATPAPQAESGTTPSTNGSGLSTAAKDAQCNITAEVKYFYKTTTAGCAAVLPDPTTGSAPANSCFKPYDPSAAAPADLATTTTDTGVKVPYIVRRERGTLNRGIYDIAVLADPAKPWTATAPQNTWNGKVLYQFGSSTGQPRKQFRPQGNWATDLALARGVMVAQNSLSDSQYNSNRVLMAETVMMMKEKIQKSYGLIKFTTGIGCSGGSINQLTASSIMPGLLDGVIPSCTFPDSETTTMEVQDCVLLVELYQKPEWQTLMQNAGYTQAQINAKKAAINGHVDQTACHAWNNLFGNNSKPGNFFARTVTDNVTGAITQATTPSNNCGLPASVVYDPATNPSGPRCGALDSAVAVWGKTADGKFARDTRDNVGVQYGLKAFTTGAITAEEFVTLNERIGGFTRDSVLTGGARTAADAEALDIAYKAGIVTNGKQLAKTAIIDLRGWDDSLIVPLPTGAAGSAAGLTGIHHVWRSFSLRDRLDKAVGNHDNHALWRFGRFGFVPTAAVTADAFVTMDKWLTNIKADTRTTATIQQKVASGKPAEATDFCYLSSDAAQATKVTDKAACDADPFLKPSASPRQVAGGPLSEDVLKCQLKPLNAADYAPQTLTAAQLSRLQAVFPSGVCDFAKPGVGQQDAVSPLNFASGPGGQPFAAAPVSVAQ</sequence>
<keyword evidence="4" id="KW-1185">Reference proteome</keyword>
<proteinExistence type="predicted"/>
<dbReference type="AlphaFoldDB" id="A0A6B3SQ48"/>
<evidence type="ECO:0000313" key="3">
    <source>
        <dbReference type="EMBL" id="NEX59839.1"/>
    </source>
</evidence>
<dbReference type="Proteomes" id="UP000482155">
    <property type="component" value="Unassembled WGS sequence"/>
</dbReference>
<evidence type="ECO:0000313" key="4">
    <source>
        <dbReference type="Proteomes" id="UP000482155"/>
    </source>
</evidence>